<keyword evidence="1" id="KW-0175">Coiled coil</keyword>
<reference evidence="4 5" key="1">
    <citation type="journal article" date="2017" name="Int. J. Parasitol.">
        <title>The genome of the protozoan parasite Cystoisospora suis and a reverse vaccinology approach to identify vaccine candidates.</title>
        <authorList>
            <person name="Palmieri N."/>
            <person name="Shrestha A."/>
            <person name="Ruttkowski B."/>
            <person name="Beck T."/>
            <person name="Vogl C."/>
            <person name="Tomley F."/>
            <person name="Blake D.P."/>
            <person name="Joachim A."/>
        </authorList>
    </citation>
    <scope>NUCLEOTIDE SEQUENCE [LARGE SCALE GENOMIC DNA]</scope>
    <source>
        <strain evidence="4 5">Wien I</strain>
    </source>
</reference>
<name>A0A2C6KIX3_9APIC</name>
<keyword evidence="3" id="KW-0472">Membrane</keyword>
<dbReference type="EMBL" id="MIGC01005967">
    <property type="protein sequence ID" value="PHJ16435.1"/>
    <property type="molecule type" value="Genomic_DNA"/>
</dbReference>
<feature type="coiled-coil region" evidence="1">
    <location>
        <begin position="655"/>
        <end position="682"/>
    </location>
</feature>
<dbReference type="RefSeq" id="XP_067918164.1">
    <property type="nucleotide sequence ID" value="XM_068069861.1"/>
</dbReference>
<feature type="compositionally biased region" description="Low complexity" evidence="2">
    <location>
        <begin position="223"/>
        <end position="232"/>
    </location>
</feature>
<feature type="coiled-coil region" evidence="1">
    <location>
        <begin position="859"/>
        <end position="914"/>
    </location>
</feature>
<protein>
    <submittedName>
        <fullName evidence="4">Transmembrane protein</fullName>
    </submittedName>
</protein>
<feature type="region of interest" description="Disordered" evidence="2">
    <location>
        <begin position="438"/>
        <end position="476"/>
    </location>
</feature>
<dbReference type="AlphaFoldDB" id="A0A2C6KIX3"/>
<keyword evidence="3" id="KW-1133">Transmembrane helix</keyword>
<evidence type="ECO:0000313" key="5">
    <source>
        <dbReference type="Proteomes" id="UP000221165"/>
    </source>
</evidence>
<feature type="transmembrane region" description="Helical" evidence="3">
    <location>
        <begin position="6"/>
        <end position="25"/>
    </location>
</feature>
<comment type="caution">
    <text evidence="4">The sequence shown here is derived from an EMBL/GenBank/DDBJ whole genome shotgun (WGS) entry which is preliminary data.</text>
</comment>
<feature type="transmembrane region" description="Helical" evidence="3">
    <location>
        <begin position="37"/>
        <end position="57"/>
    </location>
</feature>
<evidence type="ECO:0000256" key="1">
    <source>
        <dbReference type="SAM" id="Coils"/>
    </source>
</evidence>
<feature type="region of interest" description="Disordered" evidence="2">
    <location>
        <begin position="209"/>
        <end position="295"/>
    </location>
</feature>
<gene>
    <name evidence="4" type="ORF">CSUI_009752</name>
</gene>
<sequence>MTATSLFSSSFSFLPPLLTMPFSVLSRSFHIRNRRGGLSKFTSLLLSFILLSFLSFLSSPPPSSSPLLDSRNVSLSSSFSSSWKGMSLFPVYVHPVEGSLVAMVKRAANQGWRNGCRHFSALFSLPYEHLKAAFRKSSRHSQLEALCEEMDRILLMRDELGGSFTALPESIRRRYFDLIFEARDLFSRVLGRPVHIPSDVLDAAAALKSGSKSSFRKSEGERSGSSSTSPPSEGRDGHHSRSGSEMSGGSYPSSSPSSHEQQPSSSPSSASSPQETSSQHGGDANRKGKSGPVAEAATATARVYVPFREDAFEQEANERLRNMKNRHEGEIAAVVSEANEKLKQFQDEHKMFYDKKVSELRAQQSAELEQLHRDLQQEKGRSEEGKEHYNVISELLTETKAGLKKLDEDLQVISSNFFTIEQLLERTNEEKRALDRISESYTSSSSGTGGGSVNLLSSSSSSSSGSGATSGGSSSKQDLRTAFQALQHALNANEQSAQAAMIIKERTANGETITHQLDDLLNRCHTALSAAPTGPLFESQQRLYTDYWKSYEANVKDSNEKVISFSQEIDAKMLALTYVIEELHTKALSLLESTAAYLATDYSHIQSKAGELEQSYQEFLQASAHLEEQAAIAAQTALDDRLSFNQVFSELTHAFHDLQINLQRQEDSIKQLSSDIASLERTALVFMDGLHTLPQSVLNNREVLQQLNVQLMNDMLQFFSSYKQQVSQANTALRQRFQVTQDLMRKLDLLSKEIKSLADPTVFERLEAELVNLASELESKQQEYLEAENELKQSGAVVQTSKRTIRALEQKLSNERTATARAASMAGGGPGMGGTYGGGLTGATSSNQNAAIYEIESDLRVERAALREAESDKQDKQRRFNRAESEMNELKRDIETKRRTMANEQQKLARLQQLAQAVLGGPGSVTGSLAGGVRGSMAGGIGGSLQRLTAQGGLAGGSLAGGVRGTSLASLGGSLAGGVGRGTALGGLRSSLAGGWVS</sequence>
<evidence type="ECO:0000256" key="2">
    <source>
        <dbReference type="SAM" id="MobiDB-lite"/>
    </source>
</evidence>
<feature type="coiled-coil region" evidence="1">
    <location>
        <begin position="763"/>
        <end position="818"/>
    </location>
</feature>
<accession>A0A2C6KIX3</accession>
<dbReference type="GeneID" id="94433072"/>
<keyword evidence="3 4" id="KW-0812">Transmembrane</keyword>
<dbReference type="Proteomes" id="UP000221165">
    <property type="component" value="Unassembled WGS sequence"/>
</dbReference>
<evidence type="ECO:0000256" key="3">
    <source>
        <dbReference type="SAM" id="Phobius"/>
    </source>
</evidence>
<feature type="compositionally biased region" description="Low complexity" evidence="2">
    <location>
        <begin position="243"/>
        <end position="278"/>
    </location>
</feature>
<proteinExistence type="predicted"/>
<dbReference type="VEuPathDB" id="ToxoDB:CSUI_009752"/>
<dbReference type="OrthoDB" id="331981at2759"/>
<keyword evidence="5" id="KW-1185">Reference proteome</keyword>
<feature type="compositionally biased region" description="Low complexity" evidence="2">
    <location>
        <begin position="453"/>
        <end position="475"/>
    </location>
</feature>
<evidence type="ECO:0000313" key="4">
    <source>
        <dbReference type="EMBL" id="PHJ16435.1"/>
    </source>
</evidence>
<organism evidence="4 5">
    <name type="scientific">Cystoisospora suis</name>
    <dbReference type="NCBI Taxonomy" id="483139"/>
    <lineage>
        <taxon>Eukaryota</taxon>
        <taxon>Sar</taxon>
        <taxon>Alveolata</taxon>
        <taxon>Apicomplexa</taxon>
        <taxon>Conoidasida</taxon>
        <taxon>Coccidia</taxon>
        <taxon>Eucoccidiorida</taxon>
        <taxon>Eimeriorina</taxon>
        <taxon>Sarcocystidae</taxon>
        <taxon>Cystoisospora</taxon>
    </lineage>
</organism>